<dbReference type="AlphaFoldDB" id="A5ZRU0"/>
<reference evidence="2 3" key="1">
    <citation type="submission" date="2007-03" db="EMBL/GenBank/DDBJ databases">
        <authorList>
            <person name="Fulton L."/>
            <person name="Clifton S."/>
            <person name="Fulton B."/>
            <person name="Xu J."/>
            <person name="Minx P."/>
            <person name="Pepin K.H."/>
            <person name="Johnson M."/>
            <person name="Thiruvilangam P."/>
            <person name="Bhonagiri V."/>
            <person name="Nash W.E."/>
            <person name="Mardis E.R."/>
            <person name="Wilson R.K."/>
        </authorList>
    </citation>
    <scope>NUCLEOTIDE SEQUENCE [LARGE SCALE GENOMIC DNA]</scope>
    <source>
        <strain evidence="2 3">ATCC 29174</strain>
    </source>
</reference>
<dbReference type="HOGENOM" id="CLU_1318839_0_0_9"/>
<organism evidence="2 3">
    <name type="scientific">Blautia obeum ATCC 29174</name>
    <dbReference type="NCBI Taxonomy" id="411459"/>
    <lineage>
        <taxon>Bacteria</taxon>
        <taxon>Bacillati</taxon>
        <taxon>Bacillota</taxon>
        <taxon>Clostridia</taxon>
        <taxon>Lachnospirales</taxon>
        <taxon>Lachnospiraceae</taxon>
        <taxon>Blautia</taxon>
    </lineage>
</organism>
<protein>
    <submittedName>
        <fullName evidence="2">Uncharacterized protein</fullName>
    </submittedName>
</protein>
<dbReference type="EMBL" id="AAVO02000006">
    <property type="protein sequence ID" value="EDM87537.1"/>
    <property type="molecule type" value="Genomic_DNA"/>
</dbReference>
<sequence length="208" mass="24495">MDDFSIGSGSIKGEQRAVKALDKWMTKNQHLQIKETTGIVKLLPIEEEKRRRNLPRPGQRGVPMLDMAGYRISRTHITIRRRVFKRARRQLIRGYRKLKRDGTLRRERAQKIISYNSYIEQSDSFHLQERYHTEELLQVAYRVNGFYGQLEYQKRMEELHDLLERRCRSEAGKGNDGKSSGWRNDRQDGGQYQGIPSGRRKGSEDVPF</sequence>
<accession>A5ZRU0</accession>
<dbReference type="RefSeq" id="WP_005422825.1">
    <property type="nucleotide sequence ID" value="NZ_DS264303.1"/>
</dbReference>
<gene>
    <name evidence="2" type="ORF">RUMOBE_01718</name>
</gene>
<comment type="caution">
    <text evidence="2">The sequence shown here is derived from an EMBL/GenBank/DDBJ whole genome shotgun (WGS) entry which is preliminary data.</text>
</comment>
<proteinExistence type="predicted"/>
<evidence type="ECO:0000313" key="3">
    <source>
        <dbReference type="Proteomes" id="UP000006002"/>
    </source>
</evidence>
<name>A5ZRU0_9FIRM</name>
<feature type="region of interest" description="Disordered" evidence="1">
    <location>
        <begin position="170"/>
        <end position="208"/>
    </location>
</feature>
<dbReference type="Proteomes" id="UP000006002">
    <property type="component" value="Unassembled WGS sequence"/>
</dbReference>
<evidence type="ECO:0000313" key="2">
    <source>
        <dbReference type="EMBL" id="EDM87537.1"/>
    </source>
</evidence>
<evidence type="ECO:0000256" key="1">
    <source>
        <dbReference type="SAM" id="MobiDB-lite"/>
    </source>
</evidence>
<reference evidence="2 3" key="2">
    <citation type="submission" date="2007-04" db="EMBL/GenBank/DDBJ databases">
        <title>Draft genome sequence of Ruminococcus obeum (ATCC 29174).</title>
        <authorList>
            <person name="Sudarsanam P."/>
            <person name="Ley R."/>
            <person name="Guruge J."/>
            <person name="Turnbaugh P.J."/>
            <person name="Mahowald M."/>
            <person name="Liep D."/>
            <person name="Gordon J."/>
        </authorList>
    </citation>
    <scope>NUCLEOTIDE SEQUENCE [LARGE SCALE GENOMIC DNA]</scope>
    <source>
        <strain evidence="2 3">ATCC 29174</strain>
    </source>
</reference>